<keyword evidence="2" id="KW-0812">Transmembrane</keyword>
<gene>
    <name evidence="3" type="ORF">E4Q08_18895</name>
</gene>
<keyword evidence="2" id="KW-1133">Transmembrane helix</keyword>
<evidence type="ECO:0000313" key="3">
    <source>
        <dbReference type="EMBL" id="NMQ07159.1"/>
    </source>
</evidence>
<comment type="caution">
    <text evidence="3">The sequence shown here is derived from an EMBL/GenBank/DDBJ whole genome shotgun (WGS) entry which is preliminary data.</text>
</comment>
<proteinExistence type="predicted"/>
<accession>A0ABX1TBU9</accession>
<dbReference type="Pfam" id="PF07963">
    <property type="entry name" value="N_methyl"/>
    <property type="match status" value="1"/>
</dbReference>
<dbReference type="PANTHER" id="PTHR30093">
    <property type="entry name" value="GENERAL SECRETION PATHWAY PROTEIN G"/>
    <property type="match status" value="1"/>
</dbReference>
<name>A0ABX1TBU9_9PROT</name>
<protein>
    <submittedName>
        <fullName evidence="3">Prepilin-type N-terminal cleavage/methylation domain-containing protein</fullName>
    </submittedName>
</protein>
<keyword evidence="1" id="KW-0488">Methylation</keyword>
<dbReference type="InterPro" id="IPR000983">
    <property type="entry name" value="Bac_GSPG_pilin"/>
</dbReference>
<dbReference type="Gene3D" id="3.30.700.10">
    <property type="entry name" value="Glycoprotein, Type 4 Pilin"/>
    <property type="match status" value="1"/>
</dbReference>
<evidence type="ECO:0000256" key="2">
    <source>
        <dbReference type="SAM" id="Phobius"/>
    </source>
</evidence>
<reference evidence="3" key="1">
    <citation type="submission" date="2019-03" db="EMBL/GenBank/DDBJ databases">
        <title>Metabolic reconstructions from genomes of highly enriched 'Candidatus Accumulibacter' and 'Candidatus Competibacter' bioreactor populations.</title>
        <authorList>
            <person name="Annavajhala M.K."/>
            <person name="Welles L."/>
            <person name="Abbas B."/>
            <person name="Sorokin D."/>
            <person name="Park H."/>
            <person name="Van Loosdrecht M."/>
            <person name="Chandran K."/>
        </authorList>
    </citation>
    <scope>NUCLEOTIDE SEQUENCE</scope>
    <source>
        <strain evidence="3">SBR_L</strain>
    </source>
</reference>
<dbReference type="PROSITE" id="PS00409">
    <property type="entry name" value="PROKAR_NTER_METHYL"/>
    <property type="match status" value="1"/>
</dbReference>
<dbReference type="InterPro" id="IPR031982">
    <property type="entry name" value="PilE-like"/>
</dbReference>
<dbReference type="Pfam" id="PF16732">
    <property type="entry name" value="ComP_DUS"/>
    <property type="match status" value="1"/>
</dbReference>
<feature type="transmembrane region" description="Helical" evidence="2">
    <location>
        <begin position="12"/>
        <end position="37"/>
    </location>
</feature>
<dbReference type="InterPro" id="IPR045584">
    <property type="entry name" value="Pilin-like"/>
</dbReference>
<keyword evidence="4" id="KW-1185">Reference proteome</keyword>
<dbReference type="InterPro" id="IPR012902">
    <property type="entry name" value="N_methyl_site"/>
</dbReference>
<evidence type="ECO:0000313" key="4">
    <source>
        <dbReference type="Proteomes" id="UP000886469"/>
    </source>
</evidence>
<keyword evidence="2" id="KW-0472">Membrane</keyword>
<dbReference type="EMBL" id="SPMX01000066">
    <property type="protein sequence ID" value="NMQ07159.1"/>
    <property type="molecule type" value="Genomic_DNA"/>
</dbReference>
<dbReference type="NCBIfam" id="TIGR02532">
    <property type="entry name" value="IV_pilin_GFxxxE"/>
    <property type="match status" value="1"/>
</dbReference>
<dbReference type="PRINTS" id="PR00813">
    <property type="entry name" value="BCTERIALGSPG"/>
</dbReference>
<dbReference type="Proteomes" id="UP000886469">
    <property type="component" value="Unassembled WGS sequence"/>
</dbReference>
<organism evidence="3 4">
    <name type="scientific">Candidatus Accumulibacter contiguus</name>
    <dbReference type="NCBI Taxonomy" id="2954381"/>
    <lineage>
        <taxon>Bacteria</taxon>
        <taxon>Pseudomonadati</taxon>
        <taxon>Pseudomonadota</taxon>
        <taxon>Betaproteobacteria</taxon>
        <taxon>Candidatus Accumulibacter</taxon>
    </lineage>
</organism>
<dbReference type="RefSeq" id="WP_169071509.1">
    <property type="nucleotide sequence ID" value="NZ_SPMX01000066.1"/>
</dbReference>
<dbReference type="SUPFAM" id="SSF54523">
    <property type="entry name" value="Pili subunits"/>
    <property type="match status" value="1"/>
</dbReference>
<evidence type="ECO:0000256" key="1">
    <source>
        <dbReference type="ARBA" id="ARBA00022481"/>
    </source>
</evidence>
<sequence length="154" mass="16694">MMMNHRTEPKSSGFTLIELMMVVAIISILLAIAVPAYNEYINRAHRAAAQQFLLDVAQRQEQYLLDNRQYATVLGAGAGGLGMSTPADIAADYADPAITVNIAGTPPSFLLSMAPKAGARMAADGTLFINNRTEKWRETDGDKKYTAGGTDKLW</sequence>
<dbReference type="PANTHER" id="PTHR30093:SF47">
    <property type="entry name" value="TYPE IV PILUS NON-CORE MINOR PILIN PILE"/>
    <property type="match status" value="1"/>
</dbReference>